<organism evidence="2 3">
    <name type="scientific">Paenibacillus typhae</name>
    <dbReference type="NCBI Taxonomy" id="1174501"/>
    <lineage>
        <taxon>Bacteria</taxon>
        <taxon>Bacillati</taxon>
        <taxon>Bacillota</taxon>
        <taxon>Bacilli</taxon>
        <taxon>Bacillales</taxon>
        <taxon>Paenibacillaceae</taxon>
        <taxon>Paenibacillus</taxon>
    </lineage>
</organism>
<protein>
    <submittedName>
        <fullName evidence="2">HNH endonuclease</fullName>
    </submittedName>
</protein>
<gene>
    <name evidence="2" type="ORF">SAMN05216192_16720</name>
</gene>
<dbReference type="GO" id="GO:0008270">
    <property type="term" value="F:zinc ion binding"/>
    <property type="evidence" value="ECO:0007669"/>
    <property type="project" value="InterPro"/>
</dbReference>
<dbReference type="Pfam" id="PF01844">
    <property type="entry name" value="HNH"/>
    <property type="match status" value="1"/>
</dbReference>
<dbReference type="Proteomes" id="UP000199050">
    <property type="component" value="Unassembled WGS sequence"/>
</dbReference>
<dbReference type="Gene3D" id="1.10.30.50">
    <property type="match status" value="1"/>
</dbReference>
<keyword evidence="2" id="KW-0540">Nuclease</keyword>
<sequence length="101" mass="11173">MKGQPSGTCELCCRSPLATTVHHLVPREKGGALQPTALLCKACHRQIHALYTNDDLVTLDLTTIAALRQDTQIASYLKWIVKQAPGAEPKLRKSQRVRGKR</sequence>
<keyword evidence="3" id="KW-1185">Reference proteome</keyword>
<feature type="domain" description="HNH" evidence="1">
    <location>
        <begin position="9"/>
        <end position="49"/>
    </location>
</feature>
<proteinExistence type="predicted"/>
<dbReference type="EMBL" id="FNDX01000067">
    <property type="protein sequence ID" value="SDL02608.1"/>
    <property type="molecule type" value="Genomic_DNA"/>
</dbReference>
<dbReference type="AlphaFoldDB" id="A0A1G9GPP3"/>
<keyword evidence="2" id="KW-0255">Endonuclease</keyword>
<keyword evidence="2" id="KW-0378">Hydrolase</keyword>
<dbReference type="InterPro" id="IPR003615">
    <property type="entry name" value="HNH_nuc"/>
</dbReference>
<dbReference type="GO" id="GO:0003676">
    <property type="term" value="F:nucleic acid binding"/>
    <property type="evidence" value="ECO:0007669"/>
    <property type="project" value="InterPro"/>
</dbReference>
<evidence type="ECO:0000313" key="2">
    <source>
        <dbReference type="EMBL" id="SDL02608.1"/>
    </source>
</evidence>
<dbReference type="GO" id="GO:0004519">
    <property type="term" value="F:endonuclease activity"/>
    <property type="evidence" value="ECO:0007669"/>
    <property type="project" value="UniProtKB-KW"/>
</dbReference>
<dbReference type="RefSeq" id="WP_090720019.1">
    <property type="nucleotide sequence ID" value="NZ_CBCSKY010000073.1"/>
</dbReference>
<evidence type="ECO:0000313" key="3">
    <source>
        <dbReference type="Proteomes" id="UP000199050"/>
    </source>
</evidence>
<reference evidence="3" key="1">
    <citation type="submission" date="2016-10" db="EMBL/GenBank/DDBJ databases">
        <authorList>
            <person name="Varghese N."/>
            <person name="Submissions S."/>
        </authorList>
    </citation>
    <scope>NUCLEOTIDE SEQUENCE [LARGE SCALE GENOMIC DNA]</scope>
    <source>
        <strain evidence="3">CGMCC 1.11012</strain>
    </source>
</reference>
<dbReference type="PANTHER" id="PTHR37827">
    <property type="entry name" value="TUDOR DOMAIN-CONTAINING PROTEIN"/>
    <property type="match status" value="1"/>
</dbReference>
<dbReference type="PANTHER" id="PTHR37827:SF1">
    <property type="entry name" value="HNH DOMAIN-CONTAINING PROTEIN"/>
    <property type="match status" value="1"/>
</dbReference>
<dbReference type="CDD" id="cd00085">
    <property type="entry name" value="HNHc"/>
    <property type="match status" value="1"/>
</dbReference>
<accession>A0A1G9GPP3</accession>
<dbReference type="STRING" id="1174501.SAMN05216192_16720"/>
<dbReference type="OrthoDB" id="9802640at2"/>
<evidence type="ECO:0000259" key="1">
    <source>
        <dbReference type="Pfam" id="PF01844"/>
    </source>
</evidence>
<dbReference type="InterPro" id="IPR002711">
    <property type="entry name" value="HNH"/>
</dbReference>
<name>A0A1G9GPP3_9BACL</name>